<keyword evidence="2" id="KW-1185">Reference proteome</keyword>
<evidence type="ECO:0000313" key="1">
    <source>
        <dbReference type="EMBL" id="TQM74682.1"/>
    </source>
</evidence>
<evidence type="ECO:0000313" key="2">
    <source>
        <dbReference type="Proteomes" id="UP000319213"/>
    </source>
</evidence>
<name>A0A543IVT6_9ACTN</name>
<reference evidence="1 2" key="1">
    <citation type="submission" date="2019-06" db="EMBL/GenBank/DDBJ databases">
        <title>Sequencing the genomes of 1000 actinobacteria strains.</title>
        <authorList>
            <person name="Klenk H.-P."/>
        </authorList>
    </citation>
    <scope>NUCLEOTIDE SEQUENCE [LARGE SCALE GENOMIC DNA]</scope>
    <source>
        <strain evidence="1 2">DSM 43186</strain>
    </source>
</reference>
<organism evidence="1 2">
    <name type="scientific">Thermopolyspora flexuosa</name>
    <dbReference type="NCBI Taxonomy" id="103836"/>
    <lineage>
        <taxon>Bacteria</taxon>
        <taxon>Bacillati</taxon>
        <taxon>Actinomycetota</taxon>
        <taxon>Actinomycetes</taxon>
        <taxon>Streptosporangiales</taxon>
        <taxon>Streptosporangiaceae</taxon>
        <taxon>Thermopolyspora</taxon>
    </lineage>
</organism>
<dbReference type="Proteomes" id="UP000319213">
    <property type="component" value="Unassembled WGS sequence"/>
</dbReference>
<gene>
    <name evidence="1" type="ORF">FHX40_1363</name>
</gene>
<protein>
    <submittedName>
        <fullName evidence="1">Uncharacterized protein</fullName>
    </submittedName>
</protein>
<comment type="caution">
    <text evidence="1">The sequence shown here is derived from an EMBL/GenBank/DDBJ whole genome shotgun (WGS) entry which is preliminary data.</text>
</comment>
<dbReference type="RefSeq" id="WP_189136203.1">
    <property type="nucleotide sequence ID" value="NZ_BMPV01000003.1"/>
</dbReference>
<dbReference type="AlphaFoldDB" id="A0A543IVT6"/>
<accession>A0A543IVT6</accession>
<sequence length="52" mass="6351">MARGRVRRMLRGLFGRGGRLVHLRHEWRDIEVIGRVHMQECPTCRRTRIRIR</sequence>
<dbReference type="EMBL" id="VFPQ01000001">
    <property type="protein sequence ID" value="TQM74682.1"/>
    <property type="molecule type" value="Genomic_DNA"/>
</dbReference>
<proteinExistence type="predicted"/>